<dbReference type="AlphaFoldDB" id="A0A7V9AD93"/>
<evidence type="ECO:0000256" key="1">
    <source>
        <dbReference type="SAM" id="Phobius"/>
    </source>
</evidence>
<dbReference type="Gene3D" id="3.30.700.10">
    <property type="entry name" value="Glycoprotein, Type 4 Pilin"/>
    <property type="match status" value="1"/>
</dbReference>
<reference evidence="3 4" key="1">
    <citation type="submission" date="2020-07" db="EMBL/GenBank/DDBJ databases">
        <title>Thermogemmata thermophila gen. nov., sp. nov., a novel moderate thermophilic planctomycete from a Kamchatka hot spring.</title>
        <authorList>
            <person name="Elcheninov A.G."/>
            <person name="Podosokorskaya O.A."/>
            <person name="Kovaleva O.L."/>
            <person name="Novikov A."/>
            <person name="Bonch-Osmolovskaya E.A."/>
            <person name="Toshchakov S.V."/>
            <person name="Kublanov I.V."/>
        </authorList>
    </citation>
    <scope>NUCLEOTIDE SEQUENCE [LARGE SCALE GENOMIC DNA]</scope>
    <source>
        <strain evidence="3 4">2918</strain>
    </source>
</reference>
<keyword evidence="1" id="KW-0472">Membrane</keyword>
<comment type="caution">
    <text evidence="3">The sequence shown here is derived from an EMBL/GenBank/DDBJ whole genome shotgun (WGS) entry which is preliminary data.</text>
</comment>
<dbReference type="Pfam" id="PF07596">
    <property type="entry name" value="SBP_bac_10"/>
    <property type="match status" value="1"/>
</dbReference>
<keyword evidence="1" id="KW-0812">Transmembrane</keyword>
<organism evidence="3 4">
    <name type="scientific">Thermogemmata fonticola</name>
    <dbReference type="NCBI Taxonomy" id="2755323"/>
    <lineage>
        <taxon>Bacteria</taxon>
        <taxon>Pseudomonadati</taxon>
        <taxon>Planctomycetota</taxon>
        <taxon>Planctomycetia</taxon>
        <taxon>Gemmatales</taxon>
        <taxon>Gemmataceae</taxon>
        <taxon>Thermogemmata</taxon>
    </lineage>
</organism>
<dbReference type="NCBIfam" id="TIGR02532">
    <property type="entry name" value="IV_pilin_GFxxxE"/>
    <property type="match status" value="1"/>
</dbReference>
<sequence length="368" mass="40252">MQSRRGFTLIELLVVIAIIAILIGLLLPAVQKVREAAARMTCQNNLKQIGLAIHNFHSAQGRFPRSGEHLVTIGGVVYKTQCLHSPLTMILPYIEQENVYRQFNLQFRYNEGPNALLAAGGQGPGAVIKTYLCPSQSLRQNDRDAEGYAASDYAILPYVEISTAASTLTGLPAGRFNSAMSSSAYPSNFYQFYTPAAADVSPSKSLQLLPSTALAAMGFDPFRGGATLNMCIDGTSNSILVYEDAGRNETMHPDYNPSWYTLAGSFPPNSYLDPVDGHGRRHWRWAEPDNTSGCSKTINNNPSPRGGPPTCPWIYHDCGPNNEWFSFHSGGANACMADGSVRFFRDTISLRTVYSLSTRDGGEIFNEE</sequence>
<dbReference type="EMBL" id="JACEFB010000019">
    <property type="protein sequence ID" value="MBA2227798.1"/>
    <property type="molecule type" value="Genomic_DNA"/>
</dbReference>
<dbReference type="InterPro" id="IPR011453">
    <property type="entry name" value="DUF1559"/>
</dbReference>
<proteinExistence type="predicted"/>
<dbReference type="PROSITE" id="PS00409">
    <property type="entry name" value="PROKAR_NTER_METHYL"/>
    <property type="match status" value="1"/>
</dbReference>
<dbReference type="PANTHER" id="PTHR30093">
    <property type="entry name" value="GENERAL SECRETION PATHWAY PROTEIN G"/>
    <property type="match status" value="1"/>
</dbReference>
<dbReference type="PANTHER" id="PTHR30093:SF2">
    <property type="entry name" value="TYPE II SECRETION SYSTEM PROTEIN H"/>
    <property type="match status" value="1"/>
</dbReference>
<dbReference type="RefSeq" id="WP_194539660.1">
    <property type="nucleotide sequence ID" value="NZ_JACEFB010000019.1"/>
</dbReference>
<gene>
    <name evidence="3" type="ORF">H0921_16685</name>
</gene>
<dbReference type="NCBIfam" id="TIGR04294">
    <property type="entry name" value="pre_pil_HX9DG"/>
    <property type="match status" value="1"/>
</dbReference>
<keyword evidence="1" id="KW-1133">Transmembrane helix</keyword>
<dbReference type="SUPFAM" id="SSF54523">
    <property type="entry name" value="Pili subunits"/>
    <property type="match status" value="1"/>
</dbReference>
<feature type="transmembrane region" description="Helical" evidence="1">
    <location>
        <begin position="12"/>
        <end position="30"/>
    </location>
</feature>
<evidence type="ECO:0000259" key="2">
    <source>
        <dbReference type="Pfam" id="PF07596"/>
    </source>
</evidence>
<keyword evidence="4" id="KW-1185">Reference proteome</keyword>
<protein>
    <submittedName>
        <fullName evidence="3">DUF1559 domain-containing protein</fullName>
    </submittedName>
</protein>
<dbReference type="InterPro" id="IPR027558">
    <property type="entry name" value="Pre_pil_HX9DG_C"/>
</dbReference>
<dbReference type="Pfam" id="PF07963">
    <property type="entry name" value="N_methyl"/>
    <property type="match status" value="1"/>
</dbReference>
<evidence type="ECO:0000313" key="4">
    <source>
        <dbReference type="Proteomes" id="UP000542342"/>
    </source>
</evidence>
<accession>A0A7V9AD93</accession>
<dbReference type="InterPro" id="IPR012902">
    <property type="entry name" value="N_methyl_site"/>
</dbReference>
<dbReference type="InterPro" id="IPR045584">
    <property type="entry name" value="Pilin-like"/>
</dbReference>
<name>A0A7V9AD93_9BACT</name>
<evidence type="ECO:0000313" key="3">
    <source>
        <dbReference type="EMBL" id="MBA2227798.1"/>
    </source>
</evidence>
<feature type="domain" description="DUF1559" evidence="2">
    <location>
        <begin position="31"/>
        <end position="348"/>
    </location>
</feature>
<dbReference type="Proteomes" id="UP000542342">
    <property type="component" value="Unassembled WGS sequence"/>
</dbReference>